<name>A0A379EZG6_9BACT</name>
<protein>
    <submittedName>
        <fullName evidence="1">Uncharacterized protein</fullName>
    </submittedName>
</protein>
<accession>A0A379EZG6</accession>
<sequence length="93" mass="11296">MLDTLFSDICRVRLRYLSVASQISVSCELDITKKSLLYYSILYYLKDINSDDYYAYLYYILSHFKYYYKYLINNILLRVLLYQNGNHYNRPPS</sequence>
<dbReference type="EMBL" id="UGTP01000001">
    <property type="protein sequence ID" value="SUC11745.1"/>
    <property type="molecule type" value="Genomic_DNA"/>
</dbReference>
<evidence type="ECO:0000313" key="2">
    <source>
        <dbReference type="Proteomes" id="UP000254235"/>
    </source>
</evidence>
<dbReference type="Proteomes" id="UP000254235">
    <property type="component" value="Unassembled WGS sequence"/>
</dbReference>
<proteinExistence type="predicted"/>
<dbReference type="AlphaFoldDB" id="A0A379EZG6"/>
<reference evidence="1 2" key="1">
    <citation type="submission" date="2018-06" db="EMBL/GenBank/DDBJ databases">
        <authorList>
            <consortium name="Pathogen Informatics"/>
            <person name="Doyle S."/>
        </authorList>
    </citation>
    <scope>NUCLEOTIDE SEQUENCE [LARGE SCALE GENOMIC DNA]</scope>
    <source>
        <strain evidence="1 2">NCTC13043</strain>
    </source>
</reference>
<gene>
    <name evidence="1" type="ORF">NCTC13043_00602</name>
</gene>
<evidence type="ECO:0000313" key="1">
    <source>
        <dbReference type="EMBL" id="SUC11745.1"/>
    </source>
</evidence>
<organism evidence="1 2">
    <name type="scientific">Prevotella pallens</name>
    <dbReference type="NCBI Taxonomy" id="60133"/>
    <lineage>
        <taxon>Bacteria</taxon>
        <taxon>Pseudomonadati</taxon>
        <taxon>Bacteroidota</taxon>
        <taxon>Bacteroidia</taxon>
        <taxon>Bacteroidales</taxon>
        <taxon>Prevotellaceae</taxon>
        <taxon>Prevotella</taxon>
    </lineage>
</organism>